<keyword evidence="2" id="KW-1185">Reference proteome</keyword>
<organism evidence="1 2">
    <name type="scientific">Halteria grandinella</name>
    <dbReference type="NCBI Taxonomy" id="5974"/>
    <lineage>
        <taxon>Eukaryota</taxon>
        <taxon>Sar</taxon>
        <taxon>Alveolata</taxon>
        <taxon>Ciliophora</taxon>
        <taxon>Intramacronucleata</taxon>
        <taxon>Spirotrichea</taxon>
        <taxon>Stichotrichia</taxon>
        <taxon>Sporadotrichida</taxon>
        <taxon>Halteriidae</taxon>
        <taxon>Halteria</taxon>
    </lineage>
</organism>
<accession>A0A8J8N8W4</accession>
<evidence type="ECO:0000313" key="1">
    <source>
        <dbReference type="EMBL" id="TNV67740.1"/>
    </source>
</evidence>
<evidence type="ECO:0000313" key="2">
    <source>
        <dbReference type="Proteomes" id="UP000785679"/>
    </source>
</evidence>
<reference evidence="1" key="1">
    <citation type="submission" date="2019-06" db="EMBL/GenBank/DDBJ databases">
        <authorList>
            <person name="Zheng W."/>
        </authorList>
    </citation>
    <scope>NUCLEOTIDE SEQUENCE</scope>
    <source>
        <strain evidence="1">QDHG01</strain>
    </source>
</reference>
<gene>
    <name evidence="1" type="ORF">FGO68_gene10714</name>
</gene>
<dbReference type="EMBL" id="RRYP01037179">
    <property type="protein sequence ID" value="TNV67740.1"/>
    <property type="molecule type" value="Genomic_DNA"/>
</dbReference>
<dbReference type="AlphaFoldDB" id="A0A8J8N8W4"/>
<name>A0A8J8N8W4_HALGN</name>
<protein>
    <submittedName>
        <fullName evidence="1">Uncharacterized protein</fullName>
    </submittedName>
</protein>
<proteinExistence type="predicted"/>
<dbReference type="Proteomes" id="UP000785679">
    <property type="component" value="Unassembled WGS sequence"/>
</dbReference>
<comment type="caution">
    <text evidence="1">The sequence shown here is derived from an EMBL/GenBank/DDBJ whole genome shotgun (WGS) entry which is preliminary data.</text>
</comment>
<sequence length="103" mass="11747">MTSATIAMTIQRVVLSVLFAACLAIATPRLFVSVFQICFLQSKRYRQRAHSAKPKHPQLSVNYPQEISLTAFTHSQRQLFSKMGDRLQPLCLILCTEEQFNKC</sequence>